<sequence>MKTLLTCFAALLLLLLSGCAVNKSQLVTLSSDNLTVQPDQGFVYDTDTLRLTYQFFNERGVIHLIIENKLAKPLYIDWKRSAFIIGQNKLDYWYDVAAVNLYGTAYTNTYARYFRNWNSGNSTVDLTGSISKENSVDFIPPGTKLTKEQFVLVPGPALVLPGQYSTEKVASSDLFNKKPVDVQTYQYTPDTSPLKFRNYLTLSTDKDFRNELVLDSKFWASGVQVMPQEQLTGGAYIGTDVQHTGATTLKSIPYYRPDSFFINYTQQVQY</sequence>
<keyword evidence="1" id="KW-0732">Signal</keyword>
<feature type="chain" id="PRO_5046738451" description="Lipoprotein" evidence="1">
    <location>
        <begin position="23"/>
        <end position="270"/>
    </location>
</feature>
<dbReference type="RefSeq" id="WP_207330308.1">
    <property type="nucleotide sequence ID" value="NZ_JAFMYW010000005.1"/>
</dbReference>
<organism evidence="2 3">
    <name type="scientific">Fibrella forsythiae</name>
    <dbReference type="NCBI Taxonomy" id="2817061"/>
    <lineage>
        <taxon>Bacteria</taxon>
        <taxon>Pseudomonadati</taxon>
        <taxon>Bacteroidota</taxon>
        <taxon>Cytophagia</taxon>
        <taxon>Cytophagales</taxon>
        <taxon>Spirosomataceae</taxon>
        <taxon>Fibrella</taxon>
    </lineage>
</organism>
<evidence type="ECO:0000256" key="1">
    <source>
        <dbReference type="SAM" id="SignalP"/>
    </source>
</evidence>
<protein>
    <recommendedName>
        <fullName evidence="4">Lipoprotein</fullName>
    </recommendedName>
</protein>
<reference evidence="2 3" key="1">
    <citation type="submission" date="2021-03" db="EMBL/GenBank/DDBJ databases">
        <title>Fibrella sp. HMF5405 genome sequencing and assembly.</title>
        <authorList>
            <person name="Kang H."/>
            <person name="Kim H."/>
            <person name="Bae S."/>
            <person name="Joh K."/>
        </authorList>
    </citation>
    <scope>NUCLEOTIDE SEQUENCE [LARGE SCALE GENOMIC DNA]</scope>
    <source>
        <strain evidence="2 3">HMF5405</strain>
    </source>
</reference>
<accession>A0ABS3JK29</accession>
<evidence type="ECO:0008006" key="4">
    <source>
        <dbReference type="Google" id="ProtNLM"/>
    </source>
</evidence>
<dbReference type="EMBL" id="JAFMYW010000005">
    <property type="protein sequence ID" value="MBO0950352.1"/>
    <property type="molecule type" value="Genomic_DNA"/>
</dbReference>
<keyword evidence="3" id="KW-1185">Reference proteome</keyword>
<evidence type="ECO:0000313" key="3">
    <source>
        <dbReference type="Proteomes" id="UP000664628"/>
    </source>
</evidence>
<dbReference type="Proteomes" id="UP000664628">
    <property type="component" value="Unassembled WGS sequence"/>
</dbReference>
<comment type="caution">
    <text evidence="2">The sequence shown here is derived from an EMBL/GenBank/DDBJ whole genome shotgun (WGS) entry which is preliminary data.</text>
</comment>
<proteinExistence type="predicted"/>
<name>A0ABS3JK29_9BACT</name>
<evidence type="ECO:0000313" key="2">
    <source>
        <dbReference type="EMBL" id="MBO0950352.1"/>
    </source>
</evidence>
<gene>
    <name evidence="2" type="ORF">J2I46_17285</name>
</gene>
<feature type="signal peptide" evidence="1">
    <location>
        <begin position="1"/>
        <end position="22"/>
    </location>
</feature>
<dbReference type="PROSITE" id="PS51257">
    <property type="entry name" value="PROKAR_LIPOPROTEIN"/>
    <property type="match status" value="1"/>
</dbReference>